<protein>
    <submittedName>
        <fullName evidence="1">Uncharacterized protein</fullName>
    </submittedName>
</protein>
<dbReference type="OrthoDB" id="202840at2759"/>
<keyword evidence="2" id="KW-1185">Reference proteome</keyword>
<reference evidence="1 2" key="1">
    <citation type="submission" date="2014-04" db="EMBL/GenBank/DDBJ databases">
        <title>Evolutionary Origins and Diversification of the Mycorrhizal Mutualists.</title>
        <authorList>
            <consortium name="DOE Joint Genome Institute"/>
            <consortium name="Mycorrhizal Genomics Consortium"/>
            <person name="Kohler A."/>
            <person name="Kuo A."/>
            <person name="Nagy L.G."/>
            <person name="Floudas D."/>
            <person name="Copeland A."/>
            <person name="Barry K.W."/>
            <person name="Cichocki N."/>
            <person name="Veneault-Fourrey C."/>
            <person name="LaButti K."/>
            <person name="Lindquist E.A."/>
            <person name="Lipzen A."/>
            <person name="Lundell T."/>
            <person name="Morin E."/>
            <person name="Murat C."/>
            <person name="Riley R."/>
            <person name="Ohm R."/>
            <person name="Sun H."/>
            <person name="Tunlid A."/>
            <person name="Henrissat B."/>
            <person name="Grigoriev I.V."/>
            <person name="Hibbett D.S."/>
            <person name="Martin F."/>
        </authorList>
    </citation>
    <scope>NUCLEOTIDE SEQUENCE [LARGE SCALE GENOMIC DNA]</scope>
    <source>
        <strain evidence="1 2">Koide BX008</strain>
    </source>
</reference>
<organism evidence="1 2">
    <name type="scientific">Amanita muscaria (strain Koide BX008)</name>
    <dbReference type="NCBI Taxonomy" id="946122"/>
    <lineage>
        <taxon>Eukaryota</taxon>
        <taxon>Fungi</taxon>
        <taxon>Dikarya</taxon>
        <taxon>Basidiomycota</taxon>
        <taxon>Agaricomycotina</taxon>
        <taxon>Agaricomycetes</taxon>
        <taxon>Agaricomycetidae</taxon>
        <taxon>Agaricales</taxon>
        <taxon>Pluteineae</taxon>
        <taxon>Amanitaceae</taxon>
        <taxon>Amanita</taxon>
    </lineage>
</organism>
<dbReference type="EMBL" id="KN818398">
    <property type="protein sequence ID" value="KIL56828.1"/>
    <property type="molecule type" value="Genomic_DNA"/>
</dbReference>
<evidence type="ECO:0000313" key="2">
    <source>
        <dbReference type="Proteomes" id="UP000054549"/>
    </source>
</evidence>
<dbReference type="HOGENOM" id="CLU_1824808_0_0_1"/>
<sequence length="141" mass="16513">MFFALHIAVYPKNPARFPPSAGYGTIFPKTRQGTLTLVWRGLLRSKQRGRYFHWQQHCFRGISFRSQIRLASRERILSTFSWQLVSLPRPYYSCSKSPDILKQFLEQQLSDVNTKKLGLVDISYHFIISWSGLFQLQKVSI</sequence>
<accession>A0A0C2WKX4</accession>
<dbReference type="Proteomes" id="UP000054549">
    <property type="component" value="Unassembled WGS sequence"/>
</dbReference>
<dbReference type="AlphaFoldDB" id="A0A0C2WKX4"/>
<dbReference type="InParanoid" id="A0A0C2WKX4"/>
<evidence type="ECO:0000313" key="1">
    <source>
        <dbReference type="EMBL" id="KIL56828.1"/>
    </source>
</evidence>
<proteinExistence type="predicted"/>
<name>A0A0C2WKX4_AMAMK</name>
<gene>
    <name evidence="1" type="ORF">M378DRAFT_436986</name>
</gene>